<sequence length="347" mass="38689">MRYPPGLSSVVYGSTHDVQRPTHPRLHIRDAHDAHVVFEAVRLGILRPVARRLNDAERMSICSGSIFVWEESDDELGLKRWTDGLMWSASRMREPFLFYEARPKSSSVRRHRSPDSQRGDDPAFGVDMGERSVSGLVKQTYSAIVVLPGAQDETRRRKWHLTAYFTHSDFPNLPTVQHDYALHKIVVPPGLYRSGKSRQSVRSMEQEFTDISAADYKRSLGPPSSPTQYSPAYSYHSPGSPHSTTSSAPYTPAQSPPVHRVSLPSPSRRPLSSHPSYAPHDVAPPASYPHYAPHPSAHSPAQTLPSIHTAFSSPQYPSSPDRGQDSSRAPEDERIIRLLNARSVGFS</sequence>
<organism evidence="2 3">
    <name type="scientific">Botryobasidium botryosum (strain FD-172 SS1)</name>
    <dbReference type="NCBI Taxonomy" id="930990"/>
    <lineage>
        <taxon>Eukaryota</taxon>
        <taxon>Fungi</taxon>
        <taxon>Dikarya</taxon>
        <taxon>Basidiomycota</taxon>
        <taxon>Agaricomycotina</taxon>
        <taxon>Agaricomycetes</taxon>
        <taxon>Cantharellales</taxon>
        <taxon>Botryobasidiaceae</taxon>
        <taxon>Botryobasidium</taxon>
    </lineage>
</organism>
<name>A0A067M5B2_BOTB1</name>
<dbReference type="GO" id="GO:0003677">
    <property type="term" value="F:DNA binding"/>
    <property type="evidence" value="ECO:0007669"/>
    <property type="project" value="TreeGrafter"/>
</dbReference>
<feature type="compositionally biased region" description="Basic and acidic residues" evidence="1">
    <location>
        <begin position="322"/>
        <end position="334"/>
    </location>
</feature>
<dbReference type="HOGENOM" id="CLU_028895_2_1_1"/>
<dbReference type="AlphaFoldDB" id="A0A067M5B2"/>
<feature type="compositionally biased region" description="Low complexity" evidence="1">
    <location>
        <begin position="283"/>
        <end position="301"/>
    </location>
</feature>
<proteinExistence type="predicted"/>
<evidence type="ECO:0000313" key="3">
    <source>
        <dbReference type="Proteomes" id="UP000027195"/>
    </source>
</evidence>
<keyword evidence="3" id="KW-1185">Reference proteome</keyword>
<feature type="region of interest" description="Disordered" evidence="1">
    <location>
        <begin position="107"/>
        <end position="126"/>
    </location>
</feature>
<dbReference type="OrthoDB" id="5572844at2759"/>
<dbReference type="Proteomes" id="UP000027195">
    <property type="component" value="Unassembled WGS sequence"/>
</dbReference>
<feature type="region of interest" description="Disordered" evidence="1">
    <location>
        <begin position="214"/>
        <end position="334"/>
    </location>
</feature>
<evidence type="ECO:0000256" key="1">
    <source>
        <dbReference type="SAM" id="MobiDB-lite"/>
    </source>
</evidence>
<evidence type="ECO:0000313" key="2">
    <source>
        <dbReference type="EMBL" id="KDQ07072.1"/>
    </source>
</evidence>
<protein>
    <recommendedName>
        <fullName evidence="4">cAMP-independent regulatory protein pac2</fullName>
    </recommendedName>
</protein>
<feature type="compositionally biased region" description="Low complexity" evidence="1">
    <location>
        <begin position="230"/>
        <end position="249"/>
    </location>
</feature>
<dbReference type="EMBL" id="KL198116">
    <property type="protein sequence ID" value="KDQ07072.1"/>
    <property type="molecule type" value="Genomic_DNA"/>
</dbReference>
<reference evidence="3" key="1">
    <citation type="journal article" date="2014" name="Proc. Natl. Acad. Sci. U.S.A.">
        <title>Extensive sampling of basidiomycete genomes demonstrates inadequacy of the white-rot/brown-rot paradigm for wood decay fungi.</title>
        <authorList>
            <person name="Riley R."/>
            <person name="Salamov A.A."/>
            <person name="Brown D.W."/>
            <person name="Nagy L.G."/>
            <person name="Floudas D."/>
            <person name="Held B.W."/>
            <person name="Levasseur A."/>
            <person name="Lombard V."/>
            <person name="Morin E."/>
            <person name="Otillar R."/>
            <person name="Lindquist E.A."/>
            <person name="Sun H."/>
            <person name="LaButti K.M."/>
            <person name="Schmutz J."/>
            <person name="Jabbour D."/>
            <person name="Luo H."/>
            <person name="Baker S.E."/>
            <person name="Pisabarro A.G."/>
            <person name="Walton J.D."/>
            <person name="Blanchette R.A."/>
            <person name="Henrissat B."/>
            <person name="Martin F."/>
            <person name="Cullen D."/>
            <person name="Hibbett D.S."/>
            <person name="Grigoriev I.V."/>
        </authorList>
    </citation>
    <scope>NUCLEOTIDE SEQUENCE [LARGE SCALE GENOMIC DNA]</scope>
    <source>
        <strain evidence="3">FD-172 SS1</strain>
    </source>
</reference>
<gene>
    <name evidence="2" type="ORF">BOTBODRAFT_120595</name>
</gene>
<evidence type="ECO:0008006" key="4">
    <source>
        <dbReference type="Google" id="ProtNLM"/>
    </source>
</evidence>
<dbReference type="InParanoid" id="A0A067M5B2"/>
<dbReference type="InterPro" id="IPR018608">
    <property type="entry name" value="Gti1/Pac2"/>
</dbReference>
<feature type="compositionally biased region" description="Low complexity" evidence="1">
    <location>
        <begin position="256"/>
        <end position="276"/>
    </location>
</feature>
<dbReference type="PANTHER" id="PTHR28027:SF1">
    <property type="entry name" value="CAMP INDEPENDENT REGULATORY PROTEIN (AFU_ORTHOLOGUE AFUA_3G09640)"/>
    <property type="match status" value="1"/>
</dbReference>
<dbReference type="Pfam" id="PF09729">
    <property type="entry name" value="Gti1_Pac2"/>
    <property type="match status" value="1"/>
</dbReference>
<dbReference type="PANTHER" id="PTHR28027">
    <property type="entry name" value="TRANSCRIPTIONAL REGULATOR MIT1"/>
    <property type="match status" value="1"/>
</dbReference>
<accession>A0A067M5B2</accession>
<feature type="compositionally biased region" description="Polar residues" evidence="1">
    <location>
        <begin position="302"/>
        <end position="318"/>
    </location>
</feature>